<feature type="transmembrane region" description="Helical" evidence="1">
    <location>
        <begin position="39"/>
        <end position="58"/>
    </location>
</feature>
<keyword evidence="1" id="KW-1133">Transmembrane helix</keyword>
<feature type="transmembrane region" description="Helical" evidence="1">
    <location>
        <begin position="12"/>
        <end position="33"/>
    </location>
</feature>
<evidence type="ECO:0008006" key="4">
    <source>
        <dbReference type="Google" id="ProtNLM"/>
    </source>
</evidence>
<sequence length="64" mass="7550">MKQYKKNVFVRLWGMPVVLFILTLAGLILCLVKEGVWDVLAWIALALPMVLILKYLYWQKNKEK</sequence>
<evidence type="ECO:0000256" key="1">
    <source>
        <dbReference type="SAM" id="Phobius"/>
    </source>
</evidence>
<proteinExistence type="predicted"/>
<organism evidence="2 3">
    <name type="scientific">Niabella ginsenosidivorans</name>
    <dbReference type="NCBI Taxonomy" id="1176587"/>
    <lineage>
        <taxon>Bacteria</taxon>
        <taxon>Pseudomonadati</taxon>
        <taxon>Bacteroidota</taxon>
        <taxon>Chitinophagia</taxon>
        <taxon>Chitinophagales</taxon>
        <taxon>Chitinophagaceae</taxon>
        <taxon>Niabella</taxon>
    </lineage>
</organism>
<name>A0A1A9I6D3_9BACT</name>
<evidence type="ECO:0000313" key="3">
    <source>
        <dbReference type="Proteomes" id="UP000077667"/>
    </source>
</evidence>
<dbReference type="STRING" id="1176587.A8C56_21665"/>
<reference evidence="2 3" key="1">
    <citation type="submission" date="2016-05" db="EMBL/GenBank/DDBJ databases">
        <title>Niabella ginsenosidivorans BS26 whole genome sequencing.</title>
        <authorList>
            <person name="Im W.T."/>
            <person name="Siddiqi M.Z."/>
        </authorList>
    </citation>
    <scope>NUCLEOTIDE SEQUENCE [LARGE SCALE GENOMIC DNA]</scope>
    <source>
        <strain evidence="2 3">BS26</strain>
    </source>
</reference>
<dbReference type="AlphaFoldDB" id="A0A1A9I6D3"/>
<accession>A0A1A9I6D3</accession>
<dbReference type="KEGG" id="nia:A8C56_21665"/>
<dbReference type="Proteomes" id="UP000077667">
    <property type="component" value="Chromosome"/>
</dbReference>
<keyword evidence="1" id="KW-0472">Membrane</keyword>
<dbReference type="RefSeq" id="WP_067760629.1">
    <property type="nucleotide sequence ID" value="NZ_CP015772.1"/>
</dbReference>
<keyword evidence="3" id="KW-1185">Reference proteome</keyword>
<gene>
    <name evidence="2" type="ORF">A8C56_21665</name>
</gene>
<protein>
    <recommendedName>
        <fullName evidence="4">DUF4175 domain-containing protein</fullName>
    </recommendedName>
</protein>
<keyword evidence="1" id="KW-0812">Transmembrane</keyword>
<evidence type="ECO:0000313" key="2">
    <source>
        <dbReference type="EMBL" id="ANH83238.1"/>
    </source>
</evidence>
<dbReference type="OrthoDB" id="680847at2"/>
<dbReference type="EMBL" id="CP015772">
    <property type="protein sequence ID" value="ANH83238.1"/>
    <property type="molecule type" value="Genomic_DNA"/>
</dbReference>